<dbReference type="Pfam" id="PF08241">
    <property type="entry name" value="Methyltransf_11"/>
    <property type="match status" value="1"/>
</dbReference>
<evidence type="ECO:0000259" key="1">
    <source>
        <dbReference type="Pfam" id="PF08241"/>
    </source>
</evidence>
<dbReference type="Gene3D" id="3.40.50.150">
    <property type="entry name" value="Vaccinia Virus protein VP39"/>
    <property type="match status" value="1"/>
</dbReference>
<keyword evidence="2" id="KW-0830">Ubiquinone</keyword>
<dbReference type="AlphaFoldDB" id="A0A2N3VAD1"/>
<keyword evidence="2" id="KW-0489">Methyltransferase</keyword>
<dbReference type="SUPFAM" id="SSF53335">
    <property type="entry name" value="S-adenosyl-L-methionine-dependent methyltransferases"/>
    <property type="match status" value="1"/>
</dbReference>
<organism evidence="2 3">
    <name type="scientific">Nocardia fluminea</name>
    <dbReference type="NCBI Taxonomy" id="134984"/>
    <lineage>
        <taxon>Bacteria</taxon>
        <taxon>Bacillati</taxon>
        <taxon>Actinomycetota</taxon>
        <taxon>Actinomycetes</taxon>
        <taxon>Mycobacteriales</taxon>
        <taxon>Nocardiaceae</taxon>
        <taxon>Nocardia</taxon>
    </lineage>
</organism>
<proteinExistence type="predicted"/>
<sequence length="273" mass="29108">MNVVMSEQLSSVVRPWDLVAEGYAETGATVLAPFAAHALEYVTISSESEIVDVAAGTGLLSIAAAELGARVQAIDLSQSMIDQLVAAAAEHPTITAQVGDGQALPYEDNRFDAGFSLFGLMFFPDRPEGFAELCRVLRPGATAVVAAWAPAAESSLMRALFGALTAADPTATLPQPDARSLENPRVFDAEMRAAGFLDVRIEQHTVEVCYPDATALWESTTRSSAPLAVVRDEVGEEEWQRRSTAAIEHLTVTYRPNTPLRTTALFGIGTAPS</sequence>
<dbReference type="InterPro" id="IPR029063">
    <property type="entry name" value="SAM-dependent_MTases_sf"/>
</dbReference>
<comment type="caution">
    <text evidence="2">The sequence shown here is derived from an EMBL/GenBank/DDBJ whole genome shotgun (WGS) entry which is preliminary data.</text>
</comment>
<dbReference type="InterPro" id="IPR013216">
    <property type="entry name" value="Methyltransf_11"/>
</dbReference>
<evidence type="ECO:0000313" key="2">
    <source>
        <dbReference type="EMBL" id="PKV78587.1"/>
    </source>
</evidence>
<accession>A0A2N3VAD1</accession>
<dbReference type="CDD" id="cd02440">
    <property type="entry name" value="AdoMet_MTases"/>
    <property type="match status" value="1"/>
</dbReference>
<name>A0A2N3VAD1_9NOCA</name>
<dbReference type="PANTHER" id="PTHR43591">
    <property type="entry name" value="METHYLTRANSFERASE"/>
    <property type="match status" value="1"/>
</dbReference>
<gene>
    <name evidence="2" type="ORF">ATK86_2962</name>
</gene>
<protein>
    <submittedName>
        <fullName evidence="2">Ubiquinone/menaquinone biosynthesis C-methylase UbiE</fullName>
    </submittedName>
</protein>
<dbReference type="GO" id="GO:0008757">
    <property type="term" value="F:S-adenosylmethionine-dependent methyltransferase activity"/>
    <property type="evidence" value="ECO:0007669"/>
    <property type="project" value="InterPro"/>
</dbReference>
<keyword evidence="3" id="KW-1185">Reference proteome</keyword>
<evidence type="ECO:0000313" key="3">
    <source>
        <dbReference type="Proteomes" id="UP000233766"/>
    </source>
</evidence>
<dbReference type="EMBL" id="PJMW01000002">
    <property type="protein sequence ID" value="PKV78587.1"/>
    <property type="molecule type" value="Genomic_DNA"/>
</dbReference>
<dbReference type="GO" id="GO:0032259">
    <property type="term" value="P:methylation"/>
    <property type="evidence" value="ECO:0007669"/>
    <property type="project" value="UniProtKB-KW"/>
</dbReference>
<reference evidence="2 3" key="1">
    <citation type="submission" date="2017-12" db="EMBL/GenBank/DDBJ databases">
        <title>Sequencing the genomes of 1000 Actinobacteria strains.</title>
        <authorList>
            <person name="Klenk H.-P."/>
        </authorList>
    </citation>
    <scope>NUCLEOTIDE SEQUENCE [LARGE SCALE GENOMIC DNA]</scope>
    <source>
        <strain evidence="2 3">DSM 44489</strain>
    </source>
</reference>
<keyword evidence="2" id="KW-0808">Transferase</keyword>
<dbReference type="PANTHER" id="PTHR43591:SF57">
    <property type="entry name" value="METHYLTRANSFERASE DOMAIN-CONTAINING PROTEIN-RELATED"/>
    <property type="match status" value="1"/>
</dbReference>
<dbReference type="Proteomes" id="UP000233766">
    <property type="component" value="Unassembled WGS sequence"/>
</dbReference>
<feature type="domain" description="Methyltransferase type 11" evidence="1">
    <location>
        <begin position="51"/>
        <end position="144"/>
    </location>
</feature>